<dbReference type="AlphaFoldDB" id="A0A0A8YS90"/>
<reference evidence="1" key="1">
    <citation type="submission" date="2014-09" db="EMBL/GenBank/DDBJ databases">
        <authorList>
            <person name="Magalhaes I.L.F."/>
            <person name="Oliveira U."/>
            <person name="Santos F.R."/>
            <person name="Vidigal T.H.D.A."/>
            <person name="Brescovit A.D."/>
            <person name="Santos A.J."/>
        </authorList>
    </citation>
    <scope>NUCLEOTIDE SEQUENCE</scope>
    <source>
        <tissue evidence="1">Shoot tissue taken approximately 20 cm above the soil surface</tissue>
    </source>
</reference>
<dbReference type="EMBL" id="GBRH01268086">
    <property type="protein sequence ID" value="JAD29809.1"/>
    <property type="molecule type" value="Transcribed_RNA"/>
</dbReference>
<evidence type="ECO:0000313" key="1">
    <source>
        <dbReference type="EMBL" id="JAD29809.1"/>
    </source>
</evidence>
<sequence length="29" mass="2881">MATIRGALSSLVYDSGGGGLVVEETEAVV</sequence>
<proteinExistence type="predicted"/>
<accession>A0A0A8YS90</accession>
<organism evidence="1">
    <name type="scientific">Arundo donax</name>
    <name type="common">Giant reed</name>
    <name type="synonym">Donax arundinaceus</name>
    <dbReference type="NCBI Taxonomy" id="35708"/>
    <lineage>
        <taxon>Eukaryota</taxon>
        <taxon>Viridiplantae</taxon>
        <taxon>Streptophyta</taxon>
        <taxon>Embryophyta</taxon>
        <taxon>Tracheophyta</taxon>
        <taxon>Spermatophyta</taxon>
        <taxon>Magnoliopsida</taxon>
        <taxon>Liliopsida</taxon>
        <taxon>Poales</taxon>
        <taxon>Poaceae</taxon>
        <taxon>PACMAD clade</taxon>
        <taxon>Arundinoideae</taxon>
        <taxon>Arundineae</taxon>
        <taxon>Arundo</taxon>
    </lineage>
</organism>
<protein>
    <submittedName>
        <fullName evidence="1">Uncharacterized protein</fullName>
    </submittedName>
</protein>
<name>A0A0A8YS90_ARUDO</name>
<reference evidence="1" key="2">
    <citation type="journal article" date="2015" name="Data Brief">
        <title>Shoot transcriptome of the giant reed, Arundo donax.</title>
        <authorList>
            <person name="Barrero R.A."/>
            <person name="Guerrero F.D."/>
            <person name="Moolhuijzen P."/>
            <person name="Goolsby J.A."/>
            <person name="Tidwell J."/>
            <person name="Bellgard S.E."/>
            <person name="Bellgard M.I."/>
        </authorList>
    </citation>
    <scope>NUCLEOTIDE SEQUENCE</scope>
    <source>
        <tissue evidence="1">Shoot tissue taken approximately 20 cm above the soil surface</tissue>
    </source>
</reference>